<reference evidence="6 7" key="2">
    <citation type="submission" date="2018-10" db="EMBL/GenBank/DDBJ databases">
        <authorList>
            <consortium name="Pathogen Informatics"/>
        </authorList>
    </citation>
    <scope>NUCLEOTIDE SEQUENCE [LARGE SCALE GENOMIC DNA]</scope>
</reference>
<evidence type="ECO:0000313" key="8">
    <source>
        <dbReference type="WBParaSite" id="EVEC_0001161801-mRNA-1"/>
    </source>
</evidence>
<keyword evidence="2" id="KW-0339">Growth factor</keyword>
<reference evidence="8" key="1">
    <citation type="submission" date="2017-02" db="UniProtKB">
        <authorList>
            <consortium name="WormBaseParasite"/>
        </authorList>
    </citation>
    <scope>IDENTIFICATION</scope>
</reference>
<organism evidence="8">
    <name type="scientific">Enterobius vermicularis</name>
    <name type="common">Human pinworm</name>
    <dbReference type="NCBI Taxonomy" id="51028"/>
    <lineage>
        <taxon>Eukaryota</taxon>
        <taxon>Metazoa</taxon>
        <taxon>Ecdysozoa</taxon>
        <taxon>Nematoda</taxon>
        <taxon>Chromadorea</taxon>
        <taxon>Rhabditida</taxon>
        <taxon>Spirurina</taxon>
        <taxon>Oxyuridomorpha</taxon>
        <taxon>Oxyuroidea</taxon>
        <taxon>Oxyuridae</taxon>
        <taxon>Enterobius</taxon>
    </lineage>
</organism>
<feature type="domain" description="Platelet-derived growth factor (PDGF) family profile" evidence="5">
    <location>
        <begin position="111"/>
        <end position="186"/>
    </location>
</feature>
<evidence type="ECO:0000256" key="2">
    <source>
        <dbReference type="ARBA" id="ARBA00023030"/>
    </source>
</evidence>
<evidence type="ECO:0000256" key="1">
    <source>
        <dbReference type="ARBA" id="ARBA00006686"/>
    </source>
</evidence>
<evidence type="ECO:0000313" key="7">
    <source>
        <dbReference type="Proteomes" id="UP000274131"/>
    </source>
</evidence>
<accession>A0A0N4VL65</accession>
<dbReference type="EMBL" id="UXUI01011331">
    <property type="protein sequence ID" value="VDD96160.1"/>
    <property type="molecule type" value="Genomic_DNA"/>
</dbReference>
<evidence type="ECO:0000313" key="6">
    <source>
        <dbReference type="EMBL" id="VDD96160.1"/>
    </source>
</evidence>
<evidence type="ECO:0000256" key="4">
    <source>
        <dbReference type="SAM" id="SignalP"/>
    </source>
</evidence>
<keyword evidence="4" id="KW-0732">Signal</keyword>
<dbReference type="AlphaFoldDB" id="A0A0N4VL65"/>
<protein>
    <submittedName>
        <fullName evidence="8">PDGF_2 domain-containing protein</fullName>
    </submittedName>
</protein>
<sequence>MTMIIIIATIALIFESVYAGQDVPNDLRLKLKAASTFHDFMKTAKVQLKQKAPDRARIKISSFSAMASTKRGPSRSSQLITCPDPMKILSSIKQGNDTCLLQNVCVPVPIDISNSQVLVFPRCYEVPQCVGSCCDVAESCHALSKEYVEKPVVEMIYMGNNNFEVNQSIIVKMEKHLSCGCRDCLAMGNVNCNSNHFIGPSCACICRNQEDRTKCTGNN</sequence>
<comment type="similarity">
    <text evidence="1">Belongs to the PDGF/VEGF growth factor family.</text>
</comment>
<dbReference type="InterPro" id="IPR029034">
    <property type="entry name" value="Cystine-knot_cytokine"/>
</dbReference>
<dbReference type="GO" id="GO:0008284">
    <property type="term" value="P:positive regulation of cell population proliferation"/>
    <property type="evidence" value="ECO:0007669"/>
    <property type="project" value="TreeGrafter"/>
</dbReference>
<evidence type="ECO:0000256" key="3">
    <source>
        <dbReference type="ARBA" id="ARBA00023246"/>
    </source>
</evidence>
<dbReference type="SUPFAM" id="SSF57501">
    <property type="entry name" value="Cystine-knot cytokines"/>
    <property type="match status" value="1"/>
</dbReference>
<dbReference type="WBParaSite" id="EVEC_0001161801-mRNA-1">
    <property type="protein sequence ID" value="EVEC_0001161801-mRNA-1"/>
    <property type="gene ID" value="EVEC_0001161801"/>
</dbReference>
<dbReference type="GO" id="GO:0051781">
    <property type="term" value="P:positive regulation of cell division"/>
    <property type="evidence" value="ECO:0007669"/>
    <property type="project" value="UniProtKB-KW"/>
</dbReference>
<dbReference type="GO" id="GO:0070851">
    <property type="term" value="F:growth factor receptor binding"/>
    <property type="evidence" value="ECO:0007669"/>
    <property type="project" value="TreeGrafter"/>
</dbReference>
<feature type="chain" id="PRO_5043123043" evidence="4">
    <location>
        <begin position="20"/>
        <end position="219"/>
    </location>
</feature>
<name>A0A0N4VL65_ENTVE</name>
<evidence type="ECO:0000259" key="5">
    <source>
        <dbReference type="PROSITE" id="PS50278"/>
    </source>
</evidence>
<dbReference type="GO" id="GO:0008083">
    <property type="term" value="F:growth factor activity"/>
    <property type="evidence" value="ECO:0007669"/>
    <property type="project" value="UniProtKB-KW"/>
</dbReference>
<keyword evidence="7" id="KW-1185">Reference proteome</keyword>
<dbReference type="PANTHER" id="PTHR11633">
    <property type="entry name" value="PLATELET-DERIVED GROWTH FACTOR"/>
    <property type="match status" value="1"/>
</dbReference>
<dbReference type="STRING" id="51028.A0A0N4VL65"/>
<dbReference type="Pfam" id="PF00341">
    <property type="entry name" value="PDGF"/>
    <property type="match status" value="1"/>
</dbReference>
<dbReference type="InterPro" id="IPR000072">
    <property type="entry name" value="PDGF/VEGF_dom"/>
</dbReference>
<gene>
    <name evidence="6" type="ORF">EVEC_LOCUS10911</name>
</gene>
<dbReference type="OrthoDB" id="5785123at2759"/>
<dbReference type="GO" id="GO:0005615">
    <property type="term" value="C:extracellular space"/>
    <property type="evidence" value="ECO:0007669"/>
    <property type="project" value="TreeGrafter"/>
</dbReference>
<dbReference type="Proteomes" id="UP000274131">
    <property type="component" value="Unassembled WGS sequence"/>
</dbReference>
<dbReference type="PANTHER" id="PTHR11633:SF1">
    <property type="entry name" value="LD28763P"/>
    <property type="match status" value="1"/>
</dbReference>
<feature type="signal peptide" evidence="4">
    <location>
        <begin position="1"/>
        <end position="19"/>
    </location>
</feature>
<dbReference type="Gene3D" id="2.10.90.10">
    <property type="entry name" value="Cystine-knot cytokines"/>
    <property type="match status" value="1"/>
</dbReference>
<dbReference type="PROSITE" id="PS50278">
    <property type="entry name" value="PDGF_2"/>
    <property type="match status" value="1"/>
</dbReference>
<dbReference type="GO" id="GO:0016020">
    <property type="term" value="C:membrane"/>
    <property type="evidence" value="ECO:0007669"/>
    <property type="project" value="InterPro"/>
</dbReference>
<proteinExistence type="inferred from homology"/>
<keyword evidence="3" id="KW-0497">Mitogen</keyword>